<protein>
    <recommendedName>
        <fullName evidence="1">RNA-directed DNA polymerase</fullName>
        <ecNumber evidence="1">2.7.7.49</ecNumber>
    </recommendedName>
</protein>
<dbReference type="Gene3D" id="2.40.70.10">
    <property type="entry name" value="Acid Proteases"/>
    <property type="match status" value="1"/>
</dbReference>
<evidence type="ECO:0000313" key="10">
    <source>
        <dbReference type="EMBL" id="KAJ9159677.1"/>
    </source>
</evidence>
<dbReference type="Gene3D" id="3.30.70.270">
    <property type="match status" value="3"/>
</dbReference>
<dbReference type="Gene3D" id="3.10.10.10">
    <property type="entry name" value="HIV Type 1 Reverse Transcriptase, subunit A, domain 1"/>
    <property type="match status" value="2"/>
</dbReference>
<name>A0ABQ9L833_HEVBR</name>
<keyword evidence="5" id="KW-0255">Endonuclease</keyword>
<evidence type="ECO:0000256" key="4">
    <source>
        <dbReference type="ARBA" id="ARBA00022722"/>
    </source>
</evidence>
<reference evidence="10" key="1">
    <citation type="journal article" date="2023" name="Plant Biotechnol. J.">
        <title>Chromosome-level wild Hevea brasiliensis genome provides new tools for genomic-assisted breeding and valuable loci to elevate rubber yield.</title>
        <authorList>
            <person name="Cheng H."/>
            <person name="Song X."/>
            <person name="Hu Y."/>
            <person name="Wu T."/>
            <person name="Yang Q."/>
            <person name="An Z."/>
            <person name="Feng S."/>
            <person name="Deng Z."/>
            <person name="Wu W."/>
            <person name="Zeng X."/>
            <person name="Tu M."/>
            <person name="Wang X."/>
            <person name="Huang H."/>
        </authorList>
    </citation>
    <scope>NUCLEOTIDE SEQUENCE</scope>
    <source>
        <strain evidence="10">MT/VB/25A 57/8</strain>
    </source>
</reference>
<gene>
    <name evidence="10" type="ORF">P3X46_025162</name>
</gene>
<dbReference type="EC" id="2.7.7.49" evidence="1"/>
<keyword evidence="2" id="KW-0808">Transferase</keyword>
<evidence type="ECO:0000256" key="6">
    <source>
        <dbReference type="ARBA" id="ARBA00022801"/>
    </source>
</evidence>
<keyword evidence="7" id="KW-0695">RNA-directed DNA polymerase</keyword>
<dbReference type="InterPro" id="IPR000477">
    <property type="entry name" value="RT_dom"/>
</dbReference>
<dbReference type="InterPro" id="IPR043502">
    <property type="entry name" value="DNA/RNA_pol_sf"/>
</dbReference>
<keyword evidence="3" id="KW-0548">Nucleotidyltransferase</keyword>
<feature type="non-terminal residue" evidence="10">
    <location>
        <position position="1"/>
    </location>
</feature>
<evidence type="ECO:0000259" key="8">
    <source>
        <dbReference type="Pfam" id="PF00078"/>
    </source>
</evidence>
<dbReference type="Proteomes" id="UP001174677">
    <property type="component" value="Chromosome 14"/>
</dbReference>
<evidence type="ECO:0000259" key="9">
    <source>
        <dbReference type="Pfam" id="PF17917"/>
    </source>
</evidence>
<dbReference type="CDD" id="cd00303">
    <property type="entry name" value="retropepsin_like"/>
    <property type="match status" value="1"/>
</dbReference>
<dbReference type="Pfam" id="PF17917">
    <property type="entry name" value="RT_RNaseH"/>
    <property type="match status" value="1"/>
</dbReference>
<dbReference type="InterPro" id="IPR021109">
    <property type="entry name" value="Peptidase_aspartic_dom_sf"/>
</dbReference>
<organism evidence="10 11">
    <name type="scientific">Hevea brasiliensis</name>
    <name type="common">Para rubber tree</name>
    <name type="synonym">Siphonia brasiliensis</name>
    <dbReference type="NCBI Taxonomy" id="3981"/>
    <lineage>
        <taxon>Eukaryota</taxon>
        <taxon>Viridiplantae</taxon>
        <taxon>Streptophyta</taxon>
        <taxon>Embryophyta</taxon>
        <taxon>Tracheophyta</taxon>
        <taxon>Spermatophyta</taxon>
        <taxon>Magnoliopsida</taxon>
        <taxon>eudicotyledons</taxon>
        <taxon>Gunneridae</taxon>
        <taxon>Pentapetalae</taxon>
        <taxon>rosids</taxon>
        <taxon>fabids</taxon>
        <taxon>Malpighiales</taxon>
        <taxon>Euphorbiaceae</taxon>
        <taxon>Crotonoideae</taxon>
        <taxon>Micrandreae</taxon>
        <taxon>Hevea</taxon>
    </lineage>
</organism>
<sequence length="570" mass="65738">KGKCFHCQQESRVMVMRENGEIETEEEIVSDSTSSGEEDAEVEYAAEGSALVIMRALNTQVKEDVGDELQREIIFHTRCLIQDKACSVIIDRGSCANVASTILVQRLGLRTLKHPRPYKLQWLNECDKVKVTKRVLISFAIGKYQDEVMCDVVPMQAGHLLLGRPWQFDRKVIHDGYKNRYSFEMNGRKIIFVPKHIYEDQTKLKQAMEYEDVLPEEMPAGLPLIQGIEHQIDFVLGAVIPNRPAYRTNPEETKELQRQVEELLAKCYMRESMSPCAVPVLLVPKKDGTWRIGYHQIRMKVGDEWKTAFKIKHGLYEWLVMPFGLTNAPSTFMRLMNHVKEKLYANLKKCSFCMEKVVFLGFVISANGVEVDDEKIRAIKDWPIPKSASEVRSFHGLASFYRRFIKNFSTIAAPLNDLFKKNVNFVWEQKQDDAFHKIKDMLCSALVLALPDFSKTFEIECDASGIGIGAVLMQDKRPIAYFIDKLNGAALNYSTYDKELYALVRALETWQHYLWPKQFVIHTDYESLKHIKGQNKLSRRHAKWVEFLETFPYVIQYKHGKENVVADALS</sequence>
<dbReference type="SUPFAM" id="SSF56672">
    <property type="entry name" value="DNA/RNA polymerases"/>
    <property type="match status" value="1"/>
</dbReference>
<dbReference type="Gene3D" id="3.10.20.370">
    <property type="match status" value="1"/>
</dbReference>
<evidence type="ECO:0000313" key="11">
    <source>
        <dbReference type="Proteomes" id="UP001174677"/>
    </source>
</evidence>
<accession>A0ABQ9L833</accession>
<keyword evidence="11" id="KW-1185">Reference proteome</keyword>
<evidence type="ECO:0000256" key="2">
    <source>
        <dbReference type="ARBA" id="ARBA00022679"/>
    </source>
</evidence>
<evidence type="ECO:0000256" key="5">
    <source>
        <dbReference type="ARBA" id="ARBA00022759"/>
    </source>
</evidence>
<dbReference type="InterPro" id="IPR043128">
    <property type="entry name" value="Rev_trsase/Diguanyl_cyclase"/>
</dbReference>
<feature type="domain" description="Reverse transcriptase" evidence="8">
    <location>
        <begin position="293"/>
        <end position="343"/>
    </location>
</feature>
<dbReference type="PANTHER" id="PTHR35046">
    <property type="entry name" value="ZINC KNUCKLE (CCHC-TYPE) FAMILY PROTEIN"/>
    <property type="match status" value="1"/>
</dbReference>
<evidence type="ECO:0000256" key="7">
    <source>
        <dbReference type="ARBA" id="ARBA00022918"/>
    </source>
</evidence>
<evidence type="ECO:0000256" key="3">
    <source>
        <dbReference type="ARBA" id="ARBA00022695"/>
    </source>
</evidence>
<dbReference type="Pfam" id="PF00078">
    <property type="entry name" value="RVT_1"/>
    <property type="match status" value="1"/>
</dbReference>
<dbReference type="CDD" id="cd09274">
    <property type="entry name" value="RNase_HI_RT_Ty3"/>
    <property type="match status" value="1"/>
</dbReference>
<comment type="caution">
    <text evidence="10">The sequence shown here is derived from an EMBL/GenBank/DDBJ whole genome shotgun (WGS) entry which is preliminary data.</text>
</comment>
<dbReference type="CDD" id="cd01647">
    <property type="entry name" value="RT_LTR"/>
    <property type="match status" value="1"/>
</dbReference>
<feature type="domain" description="Reverse transcriptase RNase H-like" evidence="9">
    <location>
        <begin position="452"/>
        <end position="551"/>
    </location>
</feature>
<dbReference type="InterPro" id="IPR041373">
    <property type="entry name" value="RT_RNaseH"/>
</dbReference>
<keyword evidence="6" id="KW-0378">Hydrolase</keyword>
<evidence type="ECO:0000256" key="1">
    <source>
        <dbReference type="ARBA" id="ARBA00012493"/>
    </source>
</evidence>
<keyword evidence="4" id="KW-0540">Nuclease</keyword>
<proteinExistence type="predicted"/>
<dbReference type="EMBL" id="JARPOI010000014">
    <property type="protein sequence ID" value="KAJ9159677.1"/>
    <property type="molecule type" value="Genomic_DNA"/>
</dbReference>
<dbReference type="PANTHER" id="PTHR35046:SF9">
    <property type="entry name" value="RNA-DIRECTED DNA POLYMERASE"/>
    <property type="match status" value="1"/>
</dbReference>